<keyword evidence="1" id="KW-0675">Receptor</keyword>
<organism evidence="1 2">
    <name type="scientific">Corchorus olitorius</name>
    <dbReference type="NCBI Taxonomy" id="93759"/>
    <lineage>
        <taxon>Eukaryota</taxon>
        <taxon>Viridiplantae</taxon>
        <taxon>Streptophyta</taxon>
        <taxon>Embryophyta</taxon>
        <taxon>Tracheophyta</taxon>
        <taxon>Spermatophyta</taxon>
        <taxon>Magnoliopsida</taxon>
        <taxon>eudicotyledons</taxon>
        <taxon>Gunneridae</taxon>
        <taxon>Pentapetalae</taxon>
        <taxon>rosids</taxon>
        <taxon>malvids</taxon>
        <taxon>Malvales</taxon>
        <taxon>Malvaceae</taxon>
        <taxon>Grewioideae</taxon>
        <taxon>Apeibeae</taxon>
        <taxon>Corchorus</taxon>
    </lineage>
</organism>
<keyword evidence="1" id="KW-0418">Kinase</keyword>
<protein>
    <submittedName>
        <fullName evidence="1">Receptor-like serine/threonine-protein kinase SD1-8-like protein</fullName>
    </submittedName>
</protein>
<dbReference type="GO" id="GO:0016301">
    <property type="term" value="F:kinase activity"/>
    <property type="evidence" value="ECO:0007669"/>
    <property type="project" value="UniProtKB-KW"/>
</dbReference>
<dbReference type="EMBL" id="AWUE01003360">
    <property type="protein sequence ID" value="OMP13754.1"/>
    <property type="molecule type" value="Genomic_DNA"/>
</dbReference>
<dbReference type="AlphaFoldDB" id="A0A1R3L330"/>
<evidence type="ECO:0000313" key="1">
    <source>
        <dbReference type="EMBL" id="OMP13754.1"/>
    </source>
</evidence>
<gene>
    <name evidence="1" type="ORF">COLO4_01015</name>
</gene>
<reference evidence="2" key="1">
    <citation type="submission" date="2013-09" db="EMBL/GenBank/DDBJ databases">
        <title>Corchorus olitorius genome sequencing.</title>
        <authorList>
            <person name="Alam M."/>
            <person name="Haque M.S."/>
            <person name="Islam M.S."/>
            <person name="Emdad E.M."/>
            <person name="Islam M.M."/>
            <person name="Ahmed B."/>
            <person name="Halim A."/>
            <person name="Hossen Q.M.M."/>
            <person name="Hossain M.Z."/>
            <person name="Ahmed R."/>
            <person name="Khan M.M."/>
            <person name="Islam R."/>
            <person name="Rashid M.M."/>
            <person name="Khan S.A."/>
            <person name="Rahman M.S."/>
            <person name="Alam M."/>
            <person name="Yahiya A.S."/>
            <person name="Khan M.S."/>
            <person name="Azam M.S."/>
            <person name="Haque T."/>
            <person name="Lashkar M.Z.H."/>
            <person name="Akhand A.I."/>
            <person name="Morshed G."/>
            <person name="Roy S."/>
            <person name="Uddin K.S."/>
            <person name="Rabeya T."/>
            <person name="Hossain A.S."/>
            <person name="Chowdhury A."/>
            <person name="Snigdha A.R."/>
            <person name="Mortoza M.S."/>
            <person name="Matin S.A."/>
            <person name="Hoque S.M.E."/>
            <person name="Islam M.K."/>
            <person name="Roy D.K."/>
            <person name="Haider R."/>
            <person name="Moosa M.M."/>
            <person name="Elias S.M."/>
            <person name="Hasan A.M."/>
            <person name="Jahan S."/>
            <person name="Shafiuddin M."/>
            <person name="Mahmood N."/>
            <person name="Shommy N.S."/>
        </authorList>
    </citation>
    <scope>NUCLEOTIDE SEQUENCE [LARGE SCALE GENOMIC DNA]</scope>
    <source>
        <strain evidence="2">cv. O-4</strain>
    </source>
</reference>
<accession>A0A1R3L330</accession>
<proteinExistence type="predicted"/>
<dbReference type="Proteomes" id="UP000187203">
    <property type="component" value="Unassembled WGS sequence"/>
</dbReference>
<evidence type="ECO:0000313" key="2">
    <source>
        <dbReference type="Proteomes" id="UP000187203"/>
    </source>
</evidence>
<keyword evidence="2" id="KW-1185">Reference proteome</keyword>
<comment type="caution">
    <text evidence="1">The sequence shown here is derived from an EMBL/GenBank/DDBJ whole genome shotgun (WGS) entry which is preliminary data.</text>
</comment>
<keyword evidence="1" id="KW-0808">Transferase</keyword>
<name>A0A1R3L330_9ROSI</name>
<sequence>MISACAVVKLPPGRALGNTSTRIASGKMAIMYCFTPARLTYWVANLRPPSSRAQPTSPAALLKIATSASRLMPITGRSAVWPPKKLSTASARIGKISEYSLCRVFSCPAMRHPLRQKEQKQAIAA</sequence>